<keyword evidence="1 6" id="KW-0963">Cytoplasm</keyword>
<protein>
    <recommendedName>
        <fullName evidence="6">Holliday junction branch migration complex subunit RuvA</fullName>
    </recommendedName>
</protein>
<dbReference type="GO" id="GO:0009378">
    <property type="term" value="F:four-way junction helicase activity"/>
    <property type="evidence" value="ECO:0007669"/>
    <property type="project" value="InterPro"/>
</dbReference>
<keyword evidence="8" id="KW-0378">Hydrolase</keyword>
<dbReference type="Gene3D" id="1.10.150.20">
    <property type="entry name" value="5' to 3' exonuclease, C-terminal subdomain"/>
    <property type="match status" value="1"/>
</dbReference>
<evidence type="ECO:0000256" key="5">
    <source>
        <dbReference type="ARBA" id="ARBA00023204"/>
    </source>
</evidence>
<dbReference type="GO" id="GO:0006310">
    <property type="term" value="P:DNA recombination"/>
    <property type="evidence" value="ECO:0007669"/>
    <property type="project" value="UniProtKB-UniRule"/>
</dbReference>
<keyword evidence="4 6" id="KW-0233">DNA recombination</keyword>
<keyword evidence="2 6" id="KW-0227">DNA damage</keyword>
<dbReference type="GO" id="GO:0048476">
    <property type="term" value="C:Holliday junction resolvase complex"/>
    <property type="evidence" value="ECO:0007669"/>
    <property type="project" value="UniProtKB-UniRule"/>
</dbReference>
<dbReference type="Pfam" id="PF14520">
    <property type="entry name" value="HHH_5"/>
    <property type="match status" value="1"/>
</dbReference>
<evidence type="ECO:0000313" key="9">
    <source>
        <dbReference type="Proteomes" id="UP000177043"/>
    </source>
</evidence>
<dbReference type="GO" id="GO:0005524">
    <property type="term" value="F:ATP binding"/>
    <property type="evidence" value="ECO:0007669"/>
    <property type="project" value="InterPro"/>
</dbReference>
<dbReference type="Pfam" id="PF07499">
    <property type="entry name" value="RuvA_C"/>
    <property type="match status" value="1"/>
</dbReference>
<dbReference type="CDD" id="cd14332">
    <property type="entry name" value="UBA_RuvA_C"/>
    <property type="match status" value="1"/>
</dbReference>
<dbReference type="AlphaFoldDB" id="A0A1G2QEA5"/>
<dbReference type="HAMAP" id="MF_00031">
    <property type="entry name" value="DNA_HJ_migration_RuvA"/>
    <property type="match status" value="1"/>
</dbReference>
<comment type="function">
    <text evidence="6">The RuvA-RuvB-RuvC complex processes Holliday junction (HJ) DNA during genetic recombination and DNA repair, while the RuvA-RuvB complex plays an important role in the rescue of blocked DNA replication forks via replication fork reversal (RFR). RuvA specifically binds to HJ cruciform DNA, conferring on it an open structure. The RuvB hexamer acts as an ATP-dependent pump, pulling dsDNA into and through the RuvAB complex. HJ branch migration allows RuvC to scan DNA until it finds its consensus sequence, where it cleaves and resolves the cruciform DNA.</text>
</comment>
<dbReference type="STRING" id="1802438.A2571_00865"/>
<proteinExistence type="inferred from homology"/>
<dbReference type="SMART" id="SM00278">
    <property type="entry name" value="HhH1"/>
    <property type="match status" value="2"/>
</dbReference>
<accession>A0A1G2QEA5</accession>
<dbReference type="NCBIfam" id="TIGR00084">
    <property type="entry name" value="ruvA"/>
    <property type="match status" value="1"/>
</dbReference>
<evidence type="ECO:0000256" key="3">
    <source>
        <dbReference type="ARBA" id="ARBA00023125"/>
    </source>
</evidence>
<dbReference type="InterPro" id="IPR000085">
    <property type="entry name" value="RuvA"/>
</dbReference>
<evidence type="ECO:0000256" key="1">
    <source>
        <dbReference type="ARBA" id="ARBA00022490"/>
    </source>
</evidence>
<keyword evidence="8" id="KW-0547">Nucleotide-binding</keyword>
<keyword evidence="3 6" id="KW-0238">DNA-binding</keyword>
<dbReference type="EMBL" id="MHTJ01000002">
    <property type="protein sequence ID" value="OHA58916.1"/>
    <property type="molecule type" value="Genomic_DNA"/>
</dbReference>
<dbReference type="InterPro" id="IPR011114">
    <property type="entry name" value="RuvA_C"/>
</dbReference>
<comment type="caution">
    <text evidence="8">The sequence shown here is derived from an EMBL/GenBank/DDBJ whole genome shotgun (WGS) entry which is preliminary data.</text>
</comment>
<dbReference type="GO" id="GO:0009379">
    <property type="term" value="C:Holliday junction helicase complex"/>
    <property type="evidence" value="ECO:0007669"/>
    <property type="project" value="InterPro"/>
</dbReference>
<comment type="subunit">
    <text evidence="6">Homotetramer. Forms an RuvA(8)-RuvB(12)-Holliday junction (HJ) complex. HJ DNA is sandwiched between 2 RuvA tetramers; dsDNA enters through RuvA and exits via RuvB. An RuvB hexamer assembles on each DNA strand where it exits the tetramer. Each RuvB hexamer is contacted by two RuvA subunits (via domain III) on 2 adjacent RuvB subunits; this complex drives branch migration. In the full resolvosome a probable DNA-RuvA(4)-RuvB(12)-RuvC(2) complex forms which resolves the HJ.</text>
</comment>
<keyword evidence="8" id="KW-0067">ATP-binding</keyword>
<comment type="domain">
    <text evidence="6">Has three domains with a flexible linker between the domains II and III and assumes an 'L' shape. Domain III is highly mobile and contacts RuvB.</text>
</comment>
<organism evidence="8 9">
    <name type="scientific">Candidatus Vogelbacteria bacterium RIFOXYD1_FULL_44_32</name>
    <dbReference type="NCBI Taxonomy" id="1802438"/>
    <lineage>
        <taxon>Bacteria</taxon>
        <taxon>Candidatus Vogeliibacteriota</taxon>
    </lineage>
</organism>
<evidence type="ECO:0000256" key="4">
    <source>
        <dbReference type="ARBA" id="ARBA00023172"/>
    </source>
</evidence>
<comment type="subcellular location">
    <subcellularLocation>
        <location evidence="6">Cytoplasm</location>
    </subcellularLocation>
</comment>
<dbReference type="Gene3D" id="1.10.8.10">
    <property type="entry name" value="DNA helicase RuvA subunit, C-terminal domain"/>
    <property type="match status" value="1"/>
</dbReference>
<feature type="region of interest" description="Domain III" evidence="6">
    <location>
        <begin position="146"/>
        <end position="191"/>
    </location>
</feature>
<dbReference type="GO" id="GO:0000400">
    <property type="term" value="F:four-way junction DNA binding"/>
    <property type="evidence" value="ECO:0007669"/>
    <property type="project" value="UniProtKB-UniRule"/>
</dbReference>
<sequence>MIGYLQGSLTYKDDKSAIISVGGIGYIVYLPAHTLAQITLETKITLWTHLSVREDALDLFGFTDREELSYFKLLIGISGIGPKSALAILSLAPPSTLRQAVLSGNTDYLTKVSGIGRKSAEKIIIELRDKLGALETSELMHASGDNDLLDALSALGYQPRDIRDIIHKISAEADTTDKRIKEALRLLGNQH</sequence>
<feature type="domain" description="Helix-hairpin-helix DNA-binding motif class 1" evidence="7">
    <location>
        <begin position="107"/>
        <end position="126"/>
    </location>
</feature>
<comment type="caution">
    <text evidence="6">Lacks conserved residue(s) required for the propagation of feature annotation.</text>
</comment>
<dbReference type="GO" id="GO:0006281">
    <property type="term" value="P:DNA repair"/>
    <property type="evidence" value="ECO:0007669"/>
    <property type="project" value="UniProtKB-UniRule"/>
</dbReference>
<dbReference type="Pfam" id="PF01330">
    <property type="entry name" value="RuvA_N"/>
    <property type="match status" value="1"/>
</dbReference>
<dbReference type="SUPFAM" id="SSF47781">
    <property type="entry name" value="RuvA domain 2-like"/>
    <property type="match status" value="1"/>
</dbReference>
<evidence type="ECO:0000259" key="7">
    <source>
        <dbReference type="SMART" id="SM00278"/>
    </source>
</evidence>
<feature type="domain" description="Helix-hairpin-helix DNA-binding motif class 1" evidence="7">
    <location>
        <begin position="72"/>
        <end position="91"/>
    </location>
</feature>
<dbReference type="InterPro" id="IPR036267">
    <property type="entry name" value="RuvA_C_sf"/>
</dbReference>
<keyword evidence="5 6" id="KW-0234">DNA repair</keyword>
<dbReference type="SUPFAM" id="SSF50249">
    <property type="entry name" value="Nucleic acid-binding proteins"/>
    <property type="match status" value="1"/>
</dbReference>
<evidence type="ECO:0000313" key="8">
    <source>
        <dbReference type="EMBL" id="OHA58916.1"/>
    </source>
</evidence>
<evidence type="ECO:0000256" key="2">
    <source>
        <dbReference type="ARBA" id="ARBA00022763"/>
    </source>
</evidence>
<dbReference type="InterPro" id="IPR012340">
    <property type="entry name" value="NA-bd_OB-fold"/>
</dbReference>
<dbReference type="InterPro" id="IPR013849">
    <property type="entry name" value="DNA_helicase_Holl-junc_RuvA_I"/>
</dbReference>
<reference evidence="8 9" key="1">
    <citation type="journal article" date="2016" name="Nat. Commun.">
        <title>Thousands of microbial genomes shed light on interconnected biogeochemical processes in an aquifer system.</title>
        <authorList>
            <person name="Anantharaman K."/>
            <person name="Brown C.T."/>
            <person name="Hug L.A."/>
            <person name="Sharon I."/>
            <person name="Castelle C.J."/>
            <person name="Probst A.J."/>
            <person name="Thomas B.C."/>
            <person name="Singh A."/>
            <person name="Wilkins M.J."/>
            <person name="Karaoz U."/>
            <person name="Brodie E.L."/>
            <person name="Williams K.H."/>
            <person name="Hubbard S.S."/>
            <person name="Banfield J.F."/>
        </authorList>
    </citation>
    <scope>NUCLEOTIDE SEQUENCE [LARGE SCALE GENOMIC DNA]</scope>
</reference>
<dbReference type="InterPro" id="IPR003583">
    <property type="entry name" value="Hlx-hairpin-Hlx_DNA-bd_motif"/>
</dbReference>
<dbReference type="SUPFAM" id="SSF46929">
    <property type="entry name" value="DNA helicase RuvA subunit, C-terminal domain"/>
    <property type="match status" value="1"/>
</dbReference>
<dbReference type="GO" id="GO:0005737">
    <property type="term" value="C:cytoplasm"/>
    <property type="evidence" value="ECO:0007669"/>
    <property type="project" value="UniProtKB-SubCell"/>
</dbReference>
<comment type="similarity">
    <text evidence="6">Belongs to the RuvA family.</text>
</comment>
<gene>
    <name evidence="6" type="primary">ruvA</name>
    <name evidence="8" type="ORF">A2571_00865</name>
</gene>
<dbReference type="Proteomes" id="UP000177043">
    <property type="component" value="Unassembled WGS sequence"/>
</dbReference>
<dbReference type="Gene3D" id="2.40.50.140">
    <property type="entry name" value="Nucleic acid-binding proteins"/>
    <property type="match status" value="1"/>
</dbReference>
<keyword evidence="8" id="KW-0347">Helicase</keyword>
<name>A0A1G2QEA5_9BACT</name>
<evidence type="ECO:0000256" key="6">
    <source>
        <dbReference type="HAMAP-Rule" id="MF_00031"/>
    </source>
</evidence>
<dbReference type="InterPro" id="IPR010994">
    <property type="entry name" value="RuvA_2-like"/>
</dbReference>